<protein>
    <submittedName>
        <fullName evidence="1">A4orf03 protein</fullName>
    </submittedName>
</protein>
<dbReference type="EMBL" id="AB050904">
    <property type="protein sequence ID" value="BAB47269.1"/>
    <property type="molecule type" value="Genomic_DNA"/>
</dbReference>
<accession>Q93UW4</accession>
<dbReference type="AlphaFoldDB" id="Q93UW4"/>
<keyword evidence="1" id="KW-0614">Plasmid</keyword>
<organism evidence="1">
    <name type="scientific">Agrobacterium tumefaciens</name>
    <dbReference type="NCBI Taxonomy" id="358"/>
    <lineage>
        <taxon>Bacteria</taxon>
        <taxon>Pseudomonadati</taxon>
        <taxon>Pseudomonadota</taxon>
        <taxon>Alphaproteobacteria</taxon>
        <taxon>Hyphomicrobiales</taxon>
        <taxon>Rhizobiaceae</taxon>
        <taxon>Rhizobium/Agrobacterium group</taxon>
        <taxon>Agrobacterium</taxon>
        <taxon>Agrobacterium tumefaciens complex</taxon>
    </lineage>
</organism>
<gene>
    <name evidence="1" type="primary">a4orf03</name>
</gene>
<proteinExistence type="predicted"/>
<geneLocation type="plasmid" evidence="1">
    <name>pRiA4b</name>
</geneLocation>
<evidence type="ECO:0000313" key="1">
    <source>
        <dbReference type="EMBL" id="BAB47269.1"/>
    </source>
</evidence>
<reference evidence="1" key="1">
    <citation type="submission" date="2000-11" db="EMBL/GenBank/DDBJ databases">
        <title>Organization of the conjugal transfer genes of the hairy-root-inducing plasmid A4.</title>
        <authorList>
            <person name="Liang Y."/>
            <person name="Aoyama T."/>
            <person name="Oka A."/>
        </authorList>
    </citation>
    <scope>NUCLEOTIDE SEQUENCE</scope>
    <source>
        <strain evidence="1">A4</strain>
        <plasmid evidence="1">pRiA4b</plasmid>
    </source>
</reference>
<name>Q93UW4_AGRTU</name>
<sequence length="76" mass="8828">MDFSLVVGRRGNQHGSESRGSCRILQGRIRLSRKGDFAYIGRRRAEGDLFLGYDCRIITKTIHEHIQMAISLRHWK</sequence>